<proteinExistence type="predicted"/>
<name>A0A6J5M266_9CAUD</name>
<gene>
    <name evidence="1" type="ORF">UFOVP347_46</name>
</gene>
<dbReference type="EMBL" id="LR796356">
    <property type="protein sequence ID" value="CAB4139623.1"/>
    <property type="molecule type" value="Genomic_DNA"/>
</dbReference>
<organism evidence="1">
    <name type="scientific">uncultured Caudovirales phage</name>
    <dbReference type="NCBI Taxonomy" id="2100421"/>
    <lineage>
        <taxon>Viruses</taxon>
        <taxon>Duplodnaviria</taxon>
        <taxon>Heunggongvirae</taxon>
        <taxon>Uroviricota</taxon>
        <taxon>Caudoviricetes</taxon>
        <taxon>Peduoviridae</taxon>
        <taxon>Maltschvirus</taxon>
        <taxon>Maltschvirus maltsch</taxon>
    </lineage>
</organism>
<sequence>MTREELLTLAQAKRTCAQEWLAGAEWQDGLGAPARWRAEGARLLAEAKALEAQAEALLIAG</sequence>
<accession>A0A6J5M266</accession>
<evidence type="ECO:0000313" key="1">
    <source>
        <dbReference type="EMBL" id="CAB4139623.1"/>
    </source>
</evidence>
<protein>
    <submittedName>
        <fullName evidence="1">Uncharacterized protein</fullName>
    </submittedName>
</protein>
<reference evidence="1" key="1">
    <citation type="submission" date="2020-04" db="EMBL/GenBank/DDBJ databases">
        <authorList>
            <person name="Chiriac C."/>
            <person name="Salcher M."/>
            <person name="Ghai R."/>
            <person name="Kavagutti S V."/>
        </authorList>
    </citation>
    <scope>NUCLEOTIDE SEQUENCE</scope>
</reference>